<dbReference type="Proteomes" id="UP000664385">
    <property type="component" value="Unassembled WGS sequence"/>
</dbReference>
<protein>
    <submittedName>
        <fullName evidence="3">DUF222 domain-containing protein</fullName>
    </submittedName>
</protein>
<evidence type="ECO:0000259" key="2">
    <source>
        <dbReference type="SMART" id="SM00507"/>
    </source>
</evidence>
<reference evidence="3" key="1">
    <citation type="submission" date="2020-12" db="EMBL/GenBank/DDBJ databases">
        <title>PHA producing bacteria isolated from mangrove.</title>
        <authorList>
            <person name="Zheng W."/>
            <person name="Yu S."/>
            <person name="Huang Y."/>
        </authorList>
    </citation>
    <scope>NUCLEOTIDE SEQUENCE</scope>
    <source>
        <strain evidence="3">GN8-5</strain>
    </source>
</reference>
<evidence type="ECO:0000256" key="1">
    <source>
        <dbReference type="SAM" id="MobiDB-lite"/>
    </source>
</evidence>
<dbReference type="CDD" id="cd00085">
    <property type="entry name" value="HNHc"/>
    <property type="match status" value="1"/>
</dbReference>
<dbReference type="InterPro" id="IPR003615">
    <property type="entry name" value="HNH_nuc"/>
</dbReference>
<name>A0A939IVV1_9MICO</name>
<dbReference type="SMART" id="SM00507">
    <property type="entry name" value="HNHc"/>
    <property type="match status" value="1"/>
</dbReference>
<accession>A0A939IVV1</accession>
<evidence type="ECO:0000313" key="4">
    <source>
        <dbReference type="Proteomes" id="UP000664385"/>
    </source>
</evidence>
<sequence length="515" mass="55161">MTALMDVTVEQVTTLDELVELAQSIEQSISSMQAARDGVLALANRWALDAAGEVDEADLSLRTVAAELGAALRVSDRTVQRRMLAAEQVVVRFPRVWAAQGAGAISAGHTRVIVEAGEHIDDAESRDRYAARVLEVASGESPNRTRPIAERLAQQHQPKTLDERHEDARERRGAWVSDHPDAMAELHVFGPSVLVHGAFDRLTSMAKASSRAVLSGPHRQAEPLSDPLPGTAFGPAATHDAQVAIDEDVRTLAQRRFDLAMNLLLTGAPAGHDTDDGLLAAIRPRVSVTIPFLTLMGRDATDLHHLRGKVRCDAVGGGCADAGGGASDNDARTGDAAVIGVRGGVNAELDGHGPIDAHTARVLAGAASGWNRLLTHPITGMLLAVDRYRPSEQLRRHLRARDQRCRFPTCGMPAIDSDLDHTQDAAFGGATEESNLGALCRRHHVLKHHSPWMVEQRGSGLLEWRSPTGRVYVDRPPPQNTVTFTETALTEAGTQRNDSGGDGANPSPARSAAPF</sequence>
<proteinExistence type="predicted"/>
<gene>
    <name evidence="3" type="ORF">JF543_08740</name>
</gene>
<feature type="domain" description="HNH nuclease" evidence="2">
    <location>
        <begin position="393"/>
        <end position="445"/>
    </location>
</feature>
<dbReference type="InterPro" id="IPR003870">
    <property type="entry name" value="DUF222"/>
</dbReference>
<dbReference type="Pfam" id="PF02720">
    <property type="entry name" value="DUF222"/>
    <property type="match status" value="1"/>
</dbReference>
<dbReference type="RefSeq" id="WP_206823778.1">
    <property type="nucleotide sequence ID" value="NZ_JAEMWU010000001.1"/>
</dbReference>
<organism evidence="3 4">
    <name type="scientific">Microbacterium esteraromaticum</name>
    <dbReference type="NCBI Taxonomy" id="57043"/>
    <lineage>
        <taxon>Bacteria</taxon>
        <taxon>Bacillati</taxon>
        <taxon>Actinomycetota</taxon>
        <taxon>Actinomycetes</taxon>
        <taxon>Micrococcales</taxon>
        <taxon>Microbacteriaceae</taxon>
        <taxon>Microbacterium</taxon>
    </lineage>
</organism>
<dbReference type="EMBL" id="JAEMWU010000001">
    <property type="protein sequence ID" value="MBN8206048.1"/>
    <property type="molecule type" value="Genomic_DNA"/>
</dbReference>
<dbReference type="AlphaFoldDB" id="A0A939IVV1"/>
<comment type="caution">
    <text evidence="3">The sequence shown here is derived from an EMBL/GenBank/DDBJ whole genome shotgun (WGS) entry which is preliminary data.</text>
</comment>
<feature type="compositionally biased region" description="Polar residues" evidence="1">
    <location>
        <begin position="489"/>
        <end position="498"/>
    </location>
</feature>
<evidence type="ECO:0000313" key="3">
    <source>
        <dbReference type="EMBL" id="MBN8206048.1"/>
    </source>
</evidence>
<feature type="region of interest" description="Disordered" evidence="1">
    <location>
        <begin position="489"/>
        <end position="515"/>
    </location>
</feature>